<feature type="region of interest" description="Flexible loop" evidence="10">
    <location>
        <begin position="104"/>
        <end position="114"/>
    </location>
</feature>
<dbReference type="InterPro" id="IPR022628">
    <property type="entry name" value="S-AdoMet_synt_N"/>
</dbReference>
<dbReference type="GO" id="GO:0004478">
    <property type="term" value="F:methionine adenosyltransferase activity"/>
    <property type="evidence" value="ECO:0007669"/>
    <property type="project" value="UniProtKB-EC"/>
</dbReference>
<keyword evidence="4 10" id="KW-0808">Transferase</keyword>
<evidence type="ECO:0000313" key="16">
    <source>
        <dbReference type="EMBL" id="MCY9696110.1"/>
    </source>
</evidence>
<feature type="binding site" description="in other chain" evidence="10">
    <location>
        <begin position="261"/>
        <end position="262"/>
    </location>
    <ligand>
        <name>ATP</name>
        <dbReference type="ChEBI" id="CHEBI:30616"/>
        <note>ligand shared between two neighboring subunits</note>
    </ligand>
</feature>
<feature type="binding site" evidence="10">
    <location>
        <position position="282"/>
    </location>
    <ligand>
        <name>ATP</name>
        <dbReference type="ChEBI" id="CHEBI:30616"/>
        <note>ligand shared between two neighboring subunits</note>
    </ligand>
</feature>
<evidence type="ECO:0000256" key="1">
    <source>
        <dbReference type="ARBA" id="ARBA00005224"/>
    </source>
</evidence>
<dbReference type="PROSITE" id="PS00377">
    <property type="entry name" value="ADOMET_SYNTHASE_2"/>
    <property type="match status" value="1"/>
</dbReference>
<keyword evidence="3 10" id="KW-0554">One-carbon metabolism</keyword>
<dbReference type="PANTHER" id="PTHR11964">
    <property type="entry name" value="S-ADENOSYLMETHIONINE SYNTHETASE"/>
    <property type="match status" value="1"/>
</dbReference>
<feature type="binding site" description="in other chain" evidence="10">
    <location>
        <position position="60"/>
    </location>
    <ligand>
        <name>L-methionine</name>
        <dbReference type="ChEBI" id="CHEBI:57844"/>
        <note>ligand shared between two neighboring subunits</note>
    </ligand>
</feature>
<evidence type="ECO:0000256" key="9">
    <source>
        <dbReference type="ARBA" id="ARBA00022958"/>
    </source>
</evidence>
<dbReference type="Proteomes" id="UP001527099">
    <property type="component" value="Unassembled WGS sequence"/>
</dbReference>
<feature type="binding site" evidence="10">
    <location>
        <position position="47"/>
    </location>
    <ligand>
        <name>K(+)</name>
        <dbReference type="ChEBI" id="CHEBI:29103"/>
    </ligand>
</feature>
<protein>
    <recommendedName>
        <fullName evidence="10">S-adenosylmethionine synthase</fullName>
        <shortName evidence="10">AdoMet synthase</shortName>
        <ecNumber evidence="10">2.5.1.6</ecNumber>
    </recommendedName>
    <alternativeName>
        <fullName evidence="10">MAT</fullName>
    </alternativeName>
    <alternativeName>
        <fullName evidence="10">Methionine adenosyltransferase</fullName>
    </alternativeName>
</protein>
<feature type="binding site" evidence="10">
    <location>
        <position position="255"/>
    </location>
    <ligand>
        <name>L-methionine</name>
        <dbReference type="ChEBI" id="CHEBI:57844"/>
        <note>ligand shared between two neighboring subunits</note>
    </ligand>
</feature>
<comment type="subcellular location">
    <subcellularLocation>
        <location evidence="10 11">Cytoplasm</location>
    </subcellularLocation>
</comment>
<dbReference type="InterPro" id="IPR022631">
    <property type="entry name" value="ADOMET_SYNTHASE_CS"/>
</dbReference>
<feature type="binding site" description="in other chain" evidence="10">
    <location>
        <begin position="180"/>
        <end position="182"/>
    </location>
    <ligand>
        <name>ATP</name>
        <dbReference type="ChEBI" id="CHEBI:30616"/>
        <note>ligand shared between two neighboring subunits</note>
    </ligand>
</feature>
<feature type="binding site" description="in other chain" evidence="10">
    <location>
        <position position="104"/>
    </location>
    <ligand>
        <name>L-methionine</name>
        <dbReference type="ChEBI" id="CHEBI:57844"/>
        <note>ligand shared between two neighboring subunits</note>
    </ligand>
</feature>
<evidence type="ECO:0000256" key="12">
    <source>
        <dbReference type="RuleBase" id="RU004462"/>
    </source>
</evidence>
<sequence>MAQVRGRRLFTSESVTEGHPDKICDQISDSVLDAFLANDPNARVACEVSVATGLVLVIGEITSSSEYVDIQAIARQTIKEIGYTRAKYGFDSQTCAVLVSLNEQSPDIAQGVNRALEAREGSMSDEEIEAIGAGDQGLMFGFAVNETPELMPLPISISHQLARRLTEVRKDGTLPYLRPDGKTQVTVEYVDDKPVRVDAIVVSTQHGEEVTLEQIQKDIKEHVINPIVPAHLLDANTNYFINPTGRFVIGGPQGDAGLTGRKIIVDTYGGYARHGGGAFSGKDPTKVDRSGAYAARYVAKNIVAAGLAEKCEVQLAYAIGVARPVSIAVDTFGTGKVSEEKLVELIHNNFDLRPAGIIKELDLRRPIYRQTAAYGHFGRNDLDVPWERTDKAESLKTQALV</sequence>
<evidence type="ECO:0000313" key="17">
    <source>
        <dbReference type="Proteomes" id="UP001527099"/>
    </source>
</evidence>
<organism evidence="16 17">
    <name type="scientific">Paenibacillus alginolyticus</name>
    <dbReference type="NCBI Taxonomy" id="59839"/>
    <lineage>
        <taxon>Bacteria</taxon>
        <taxon>Bacillati</taxon>
        <taxon>Bacillota</taxon>
        <taxon>Bacilli</taxon>
        <taxon>Bacillales</taxon>
        <taxon>Paenibacillaceae</taxon>
        <taxon>Paenibacillus</taxon>
    </lineage>
</organism>
<feature type="binding site" description="in other chain" evidence="10">
    <location>
        <begin position="246"/>
        <end position="247"/>
    </location>
    <ligand>
        <name>ATP</name>
        <dbReference type="ChEBI" id="CHEBI:30616"/>
        <note>ligand shared between two neighboring subunits</note>
    </ligand>
</feature>
<dbReference type="EMBL" id="JAMDMX010000089">
    <property type="protein sequence ID" value="MCY9696110.1"/>
    <property type="molecule type" value="Genomic_DNA"/>
</dbReference>
<feature type="domain" description="S-adenosylmethionine synthetase N-terminal" evidence="13">
    <location>
        <begin position="8"/>
        <end position="106"/>
    </location>
</feature>
<evidence type="ECO:0000259" key="13">
    <source>
        <dbReference type="Pfam" id="PF00438"/>
    </source>
</evidence>
<dbReference type="Pfam" id="PF02772">
    <property type="entry name" value="S-AdoMet_synt_M"/>
    <property type="match status" value="1"/>
</dbReference>
<dbReference type="Pfam" id="PF02773">
    <property type="entry name" value="S-AdoMet_synt_C"/>
    <property type="match status" value="1"/>
</dbReference>
<feature type="binding site" evidence="10">
    <location>
        <position position="278"/>
    </location>
    <ligand>
        <name>ATP</name>
        <dbReference type="ChEBI" id="CHEBI:30616"/>
        <note>ligand shared between two neighboring subunits</note>
    </ligand>
</feature>
<dbReference type="RefSeq" id="WP_268617264.1">
    <property type="nucleotide sequence ID" value="NZ_JAMDMX010000089.1"/>
</dbReference>
<gene>
    <name evidence="10 16" type="primary">metK</name>
    <name evidence="16" type="ORF">M5X19_24845</name>
</gene>
<reference evidence="16 17" key="1">
    <citation type="submission" date="2022-05" db="EMBL/GenBank/DDBJ databases">
        <title>Genome Sequencing of Bee-Associated Microbes.</title>
        <authorList>
            <person name="Dunlap C."/>
        </authorList>
    </citation>
    <scope>NUCLEOTIDE SEQUENCE [LARGE SCALE GENOMIC DNA]</scope>
    <source>
        <strain evidence="16 17">NRRL B-14421</strain>
    </source>
</reference>
<dbReference type="InterPro" id="IPR002133">
    <property type="entry name" value="S-AdoMet_synthetase"/>
</dbReference>
<dbReference type="InterPro" id="IPR022629">
    <property type="entry name" value="S-AdoMet_synt_central"/>
</dbReference>
<dbReference type="Pfam" id="PF00438">
    <property type="entry name" value="S-AdoMet_synt_N"/>
    <property type="match status" value="1"/>
</dbReference>
<name>A0ABT4GIS3_9BACL</name>
<evidence type="ECO:0000259" key="15">
    <source>
        <dbReference type="Pfam" id="PF02773"/>
    </source>
</evidence>
<dbReference type="EC" id="2.5.1.6" evidence="10"/>
<comment type="subunit">
    <text evidence="10">Homotetramer; dimer of dimers.</text>
</comment>
<evidence type="ECO:0000256" key="3">
    <source>
        <dbReference type="ARBA" id="ARBA00022563"/>
    </source>
</evidence>
<keyword evidence="5 10" id="KW-0479">Metal-binding</keyword>
<dbReference type="NCBIfam" id="TIGR01034">
    <property type="entry name" value="metK"/>
    <property type="match status" value="1"/>
</dbReference>
<keyword evidence="7 10" id="KW-0067">ATP-binding</keyword>
<proteinExistence type="inferred from homology"/>
<feature type="binding site" evidence="10">
    <location>
        <position position="21"/>
    </location>
    <ligand>
        <name>Mg(2+)</name>
        <dbReference type="ChEBI" id="CHEBI:18420"/>
    </ligand>
</feature>
<accession>A0ABT4GIS3</accession>
<feature type="binding site" description="in other chain" evidence="10">
    <location>
        <position position="286"/>
    </location>
    <ligand>
        <name>L-methionine</name>
        <dbReference type="ChEBI" id="CHEBI:57844"/>
        <note>ligand shared between two neighboring subunits</note>
    </ligand>
</feature>
<comment type="pathway">
    <text evidence="1 10">Amino-acid biosynthesis; S-adenosyl-L-methionine biosynthesis; S-adenosyl-L-methionine from L-methionine: step 1/1.</text>
</comment>
<evidence type="ECO:0000256" key="8">
    <source>
        <dbReference type="ARBA" id="ARBA00022842"/>
    </source>
</evidence>
<comment type="caution">
    <text evidence="16">The sequence shown here is derived from an EMBL/GenBank/DDBJ whole genome shotgun (WGS) entry which is preliminary data.</text>
</comment>
<evidence type="ECO:0000256" key="10">
    <source>
        <dbReference type="HAMAP-Rule" id="MF_00086"/>
    </source>
</evidence>
<comment type="similarity">
    <text evidence="2 10 12">Belongs to the AdoMet synthase family.</text>
</comment>
<feature type="binding site" description="in other chain" evidence="10">
    <location>
        <position position="19"/>
    </location>
    <ligand>
        <name>ATP</name>
        <dbReference type="ChEBI" id="CHEBI:30616"/>
        <note>ligand shared between two neighboring subunits</note>
    </ligand>
</feature>
<dbReference type="CDD" id="cd18079">
    <property type="entry name" value="S-AdoMet_synt"/>
    <property type="match status" value="1"/>
</dbReference>
<keyword evidence="9 10" id="KW-0630">Potassium</keyword>
<evidence type="ECO:0000256" key="4">
    <source>
        <dbReference type="ARBA" id="ARBA00022679"/>
    </source>
</evidence>
<comment type="catalytic activity">
    <reaction evidence="10">
        <text>L-methionine + ATP + H2O = S-adenosyl-L-methionine + phosphate + diphosphate</text>
        <dbReference type="Rhea" id="RHEA:21080"/>
        <dbReference type="ChEBI" id="CHEBI:15377"/>
        <dbReference type="ChEBI" id="CHEBI:30616"/>
        <dbReference type="ChEBI" id="CHEBI:33019"/>
        <dbReference type="ChEBI" id="CHEBI:43474"/>
        <dbReference type="ChEBI" id="CHEBI:57844"/>
        <dbReference type="ChEBI" id="CHEBI:59789"/>
        <dbReference type="EC" id="2.5.1.6"/>
    </reaction>
</comment>
<evidence type="ECO:0000259" key="14">
    <source>
        <dbReference type="Pfam" id="PF02772"/>
    </source>
</evidence>
<evidence type="ECO:0000256" key="7">
    <source>
        <dbReference type="ARBA" id="ARBA00022840"/>
    </source>
</evidence>
<keyword evidence="10" id="KW-0963">Cytoplasm</keyword>
<feature type="domain" description="S-adenosylmethionine synthetase C-terminal" evidence="15">
    <location>
        <begin position="249"/>
        <end position="388"/>
    </location>
</feature>
<comment type="cofactor">
    <cofactor evidence="10">
        <name>K(+)</name>
        <dbReference type="ChEBI" id="CHEBI:29103"/>
    </cofactor>
    <text evidence="10">Binds 1 potassium ion per subunit.</text>
</comment>
<keyword evidence="8 10" id="KW-0460">Magnesium</keyword>
<dbReference type="Gene3D" id="3.30.300.10">
    <property type="match status" value="3"/>
</dbReference>
<comment type="cofactor">
    <cofactor evidence="10">
        <name>Mg(2+)</name>
        <dbReference type="ChEBI" id="CHEBI:18420"/>
    </cofactor>
    <text evidence="10">Binds 2 divalent ions per subunit.</text>
</comment>
<dbReference type="PROSITE" id="PS00376">
    <property type="entry name" value="ADOMET_SYNTHASE_1"/>
    <property type="match status" value="1"/>
</dbReference>
<dbReference type="PIRSF" id="PIRSF000497">
    <property type="entry name" value="MAT"/>
    <property type="match status" value="1"/>
</dbReference>
<dbReference type="InterPro" id="IPR022630">
    <property type="entry name" value="S-AdoMet_synt_C"/>
</dbReference>
<evidence type="ECO:0000256" key="11">
    <source>
        <dbReference type="RuleBase" id="RU000542"/>
    </source>
</evidence>
<feature type="domain" description="S-adenosylmethionine synthetase central" evidence="14">
    <location>
        <begin position="131"/>
        <end position="247"/>
    </location>
</feature>
<feature type="binding site" evidence="10">
    <location>
        <position position="255"/>
    </location>
    <ligand>
        <name>ATP</name>
        <dbReference type="ChEBI" id="CHEBI:30616"/>
        <note>ligand shared between two neighboring subunits</note>
    </ligand>
</feature>
<dbReference type="SUPFAM" id="SSF55973">
    <property type="entry name" value="S-adenosylmethionine synthetase"/>
    <property type="match status" value="3"/>
</dbReference>
<evidence type="ECO:0000256" key="2">
    <source>
        <dbReference type="ARBA" id="ARBA00009685"/>
    </source>
</evidence>
<comment type="function">
    <text evidence="10">Catalyzes the formation of S-adenosylmethionine (AdoMet) from methionine and ATP. The overall synthetic reaction is composed of two sequential steps, AdoMet formation and the subsequent tripolyphosphate hydrolysis which occurs prior to release of AdoMet from the enzyme.</text>
</comment>
<evidence type="ECO:0000256" key="6">
    <source>
        <dbReference type="ARBA" id="ARBA00022741"/>
    </source>
</evidence>
<dbReference type="HAMAP" id="MF_00086">
    <property type="entry name" value="S_AdoMet_synth1"/>
    <property type="match status" value="1"/>
</dbReference>
<keyword evidence="17" id="KW-1185">Reference proteome</keyword>
<dbReference type="InterPro" id="IPR022636">
    <property type="entry name" value="S-AdoMet_synthetase_sfam"/>
</dbReference>
<evidence type="ECO:0000256" key="5">
    <source>
        <dbReference type="ARBA" id="ARBA00022723"/>
    </source>
</evidence>
<keyword evidence="6 10" id="KW-0547">Nucleotide-binding</keyword>